<dbReference type="STRING" id="1547922.ISF6_1299"/>
<keyword evidence="4 6" id="KW-0998">Cell outer membrane</keyword>
<comment type="subunit">
    <text evidence="6">Component of the lipopolysaccharide transport and assembly complex. Interacts with LptD.</text>
</comment>
<evidence type="ECO:0000256" key="2">
    <source>
        <dbReference type="ARBA" id="ARBA00023136"/>
    </source>
</evidence>
<reference evidence="7 8" key="2">
    <citation type="journal article" date="2016" name="Science">
        <title>A bacterium that degrades and assimilates poly(ethylene terephthalate).</title>
        <authorList>
            <person name="Yoshida S."/>
            <person name="Hiraga K."/>
            <person name="Takehana T."/>
            <person name="Taniguchi I."/>
            <person name="Yamaji H."/>
            <person name="Maeda Y."/>
            <person name="Toyohara K."/>
            <person name="Miyamoto K."/>
            <person name="Kimura Y."/>
            <person name="Oda K."/>
        </authorList>
    </citation>
    <scope>NUCLEOTIDE SEQUENCE [LARGE SCALE GENOMIC DNA]</scope>
    <source>
        <strain evidence="8">NBRC 110686 / TISTR 2288 / 201-F6</strain>
    </source>
</reference>
<comment type="caution">
    <text evidence="7">The sequence shown here is derived from an EMBL/GenBank/DDBJ whole genome shotgun (WGS) entry which is preliminary data.</text>
</comment>
<evidence type="ECO:0000256" key="4">
    <source>
        <dbReference type="ARBA" id="ARBA00023237"/>
    </source>
</evidence>
<proteinExistence type="inferred from homology"/>
<evidence type="ECO:0000256" key="5">
    <source>
        <dbReference type="ARBA" id="ARBA00023288"/>
    </source>
</evidence>
<sequence length="156" mass="16936">MAALAAALGGCGFALRRAPALRFRSVQLRGFAERSPLAEELRRQIEASGTTRVVESPADADAVLEALVDAREKSVVASTAAGQVREVQLRARFDFRLRTPGGRELLAPREILLSRDMSYSETIALAKEQEEAALYRAMQNDIAAQVMRRLAAAGPL</sequence>
<name>A0A0K8NYR7_PISS1</name>
<dbReference type="EMBL" id="BBYR01000023">
    <property type="protein sequence ID" value="GAP35526.1"/>
    <property type="molecule type" value="Genomic_DNA"/>
</dbReference>
<keyword evidence="5 7" id="KW-0449">Lipoprotein</keyword>
<dbReference type="PANTHER" id="PTHR38098:SF1">
    <property type="entry name" value="LPS-ASSEMBLY LIPOPROTEIN LPTE"/>
    <property type="match status" value="1"/>
</dbReference>
<keyword evidence="1" id="KW-0732">Signal</keyword>
<accession>A0A0K8NYR7</accession>
<dbReference type="HAMAP" id="MF_01186">
    <property type="entry name" value="LPS_assembly_LptE"/>
    <property type="match status" value="1"/>
</dbReference>
<evidence type="ECO:0000313" key="7">
    <source>
        <dbReference type="EMBL" id="GAP35526.1"/>
    </source>
</evidence>
<evidence type="ECO:0000256" key="3">
    <source>
        <dbReference type="ARBA" id="ARBA00023139"/>
    </source>
</evidence>
<gene>
    <name evidence="6" type="primary">lptE</name>
    <name evidence="7" type="ORF">ISF6_1299</name>
</gene>
<keyword evidence="8" id="KW-1185">Reference proteome</keyword>
<dbReference type="Proteomes" id="UP000037660">
    <property type="component" value="Unassembled WGS sequence"/>
</dbReference>
<dbReference type="GO" id="GO:0043165">
    <property type="term" value="P:Gram-negative-bacterium-type cell outer membrane assembly"/>
    <property type="evidence" value="ECO:0007669"/>
    <property type="project" value="UniProtKB-UniRule"/>
</dbReference>
<dbReference type="PANTHER" id="PTHR38098">
    <property type="entry name" value="LPS-ASSEMBLY LIPOPROTEIN LPTE"/>
    <property type="match status" value="1"/>
</dbReference>
<dbReference type="InterPro" id="IPR007485">
    <property type="entry name" value="LPS_assembly_LptE"/>
</dbReference>
<evidence type="ECO:0000256" key="6">
    <source>
        <dbReference type="HAMAP-Rule" id="MF_01186"/>
    </source>
</evidence>
<dbReference type="AlphaFoldDB" id="A0A0K8NYR7"/>
<keyword evidence="3" id="KW-0564">Palmitate</keyword>
<evidence type="ECO:0000256" key="1">
    <source>
        <dbReference type="ARBA" id="ARBA00022729"/>
    </source>
</evidence>
<comment type="function">
    <text evidence="6">Together with LptD, is involved in the assembly of lipopolysaccharide (LPS) at the surface of the outer membrane. Required for the proper assembly of LptD. Binds LPS and may serve as the LPS recognition site at the outer membrane.</text>
</comment>
<evidence type="ECO:0000313" key="8">
    <source>
        <dbReference type="Proteomes" id="UP000037660"/>
    </source>
</evidence>
<protein>
    <recommendedName>
        <fullName evidence="6">LPS-assembly lipoprotein LptE</fullName>
    </recommendedName>
</protein>
<dbReference type="GO" id="GO:0015920">
    <property type="term" value="P:lipopolysaccharide transport"/>
    <property type="evidence" value="ECO:0007669"/>
    <property type="project" value="TreeGrafter"/>
</dbReference>
<dbReference type="Gene3D" id="3.30.160.150">
    <property type="entry name" value="Lipoprotein like domain"/>
    <property type="match status" value="1"/>
</dbReference>
<dbReference type="GO" id="GO:0001530">
    <property type="term" value="F:lipopolysaccharide binding"/>
    <property type="evidence" value="ECO:0007669"/>
    <property type="project" value="TreeGrafter"/>
</dbReference>
<dbReference type="Pfam" id="PF04390">
    <property type="entry name" value="LptE"/>
    <property type="match status" value="1"/>
</dbReference>
<reference evidence="8" key="1">
    <citation type="submission" date="2015-07" db="EMBL/GenBank/DDBJ databases">
        <title>Discovery of a poly(ethylene terephthalate assimilation.</title>
        <authorList>
            <person name="Yoshida S."/>
            <person name="Hiraga K."/>
            <person name="Takehana T."/>
            <person name="Taniguchi I."/>
            <person name="Yamaji H."/>
            <person name="Maeda Y."/>
            <person name="Toyohara K."/>
            <person name="Miyamoto K."/>
            <person name="Kimura Y."/>
            <person name="Oda K."/>
        </authorList>
    </citation>
    <scope>NUCLEOTIDE SEQUENCE [LARGE SCALE GENOMIC DNA]</scope>
    <source>
        <strain evidence="8">NBRC 110686 / TISTR 2288 / 201-F6</strain>
    </source>
</reference>
<organism evidence="7 8">
    <name type="scientific">Piscinibacter sakaiensis</name>
    <name type="common">Ideonella sakaiensis</name>
    <dbReference type="NCBI Taxonomy" id="1547922"/>
    <lineage>
        <taxon>Bacteria</taxon>
        <taxon>Pseudomonadati</taxon>
        <taxon>Pseudomonadota</taxon>
        <taxon>Betaproteobacteria</taxon>
        <taxon>Burkholderiales</taxon>
        <taxon>Sphaerotilaceae</taxon>
        <taxon>Piscinibacter</taxon>
    </lineage>
</organism>
<comment type="similarity">
    <text evidence="6">Belongs to the LptE lipoprotein family.</text>
</comment>
<dbReference type="GO" id="GO:0009279">
    <property type="term" value="C:cell outer membrane"/>
    <property type="evidence" value="ECO:0007669"/>
    <property type="project" value="UniProtKB-UniRule"/>
</dbReference>
<dbReference type="GO" id="GO:1990351">
    <property type="term" value="C:transporter complex"/>
    <property type="evidence" value="ECO:0007669"/>
    <property type="project" value="TreeGrafter"/>
</dbReference>
<keyword evidence="2 6" id="KW-0472">Membrane</keyword>